<accession>A0A7E4W967</accession>
<dbReference type="Proteomes" id="UP000492821">
    <property type="component" value="Unassembled WGS sequence"/>
</dbReference>
<evidence type="ECO:0000256" key="1">
    <source>
        <dbReference type="SAM" id="Phobius"/>
    </source>
</evidence>
<dbReference type="WBParaSite" id="Pan_g7738.t1">
    <property type="protein sequence ID" value="Pan_g7738.t1"/>
    <property type="gene ID" value="Pan_g7738"/>
</dbReference>
<name>A0A7E4W967_PANRE</name>
<organism evidence="2 3">
    <name type="scientific">Panagrellus redivivus</name>
    <name type="common">Microworm</name>
    <dbReference type="NCBI Taxonomy" id="6233"/>
    <lineage>
        <taxon>Eukaryota</taxon>
        <taxon>Metazoa</taxon>
        <taxon>Ecdysozoa</taxon>
        <taxon>Nematoda</taxon>
        <taxon>Chromadorea</taxon>
        <taxon>Rhabditida</taxon>
        <taxon>Tylenchina</taxon>
        <taxon>Panagrolaimomorpha</taxon>
        <taxon>Panagrolaimoidea</taxon>
        <taxon>Panagrolaimidae</taxon>
        <taxon>Panagrellus</taxon>
    </lineage>
</organism>
<feature type="transmembrane region" description="Helical" evidence="1">
    <location>
        <begin position="81"/>
        <end position="101"/>
    </location>
</feature>
<keyword evidence="1" id="KW-1133">Transmembrane helix</keyword>
<feature type="transmembrane region" description="Helical" evidence="1">
    <location>
        <begin position="221"/>
        <end position="246"/>
    </location>
</feature>
<feature type="transmembrane region" description="Helical" evidence="1">
    <location>
        <begin position="304"/>
        <end position="327"/>
    </location>
</feature>
<protein>
    <submittedName>
        <fullName evidence="3">Serpentine Receptor, class H</fullName>
    </submittedName>
</protein>
<evidence type="ECO:0000313" key="3">
    <source>
        <dbReference type="WBParaSite" id="Pan_g7738.t1"/>
    </source>
</evidence>
<reference evidence="2" key="1">
    <citation type="journal article" date="2013" name="Genetics">
        <title>The draft genome and transcriptome of Panagrellus redivivus are shaped by the harsh demands of a free-living lifestyle.</title>
        <authorList>
            <person name="Srinivasan J."/>
            <person name="Dillman A.R."/>
            <person name="Macchietto M.G."/>
            <person name="Heikkinen L."/>
            <person name="Lakso M."/>
            <person name="Fracchia K.M."/>
            <person name="Antoshechkin I."/>
            <person name="Mortazavi A."/>
            <person name="Wong G."/>
            <person name="Sternberg P.W."/>
        </authorList>
    </citation>
    <scope>NUCLEOTIDE SEQUENCE [LARGE SCALE GENOMIC DNA]</scope>
    <source>
        <strain evidence="2">MT8872</strain>
    </source>
</reference>
<evidence type="ECO:0000313" key="2">
    <source>
        <dbReference type="Proteomes" id="UP000492821"/>
    </source>
</evidence>
<dbReference type="InterPro" id="IPR019422">
    <property type="entry name" value="7TM_GPCR_serpentine_rcpt_Srh"/>
</dbReference>
<keyword evidence="1" id="KW-0812">Transmembrane</keyword>
<keyword evidence="2" id="KW-1185">Reference proteome</keyword>
<dbReference type="PANTHER" id="PTHR46891">
    <property type="entry name" value="SERPENTINE RECEPTOR, CLASS H-RELATED"/>
    <property type="match status" value="1"/>
</dbReference>
<dbReference type="AlphaFoldDB" id="A0A7E4W967"/>
<reference evidence="3" key="2">
    <citation type="submission" date="2020-10" db="UniProtKB">
        <authorList>
            <consortium name="WormBaseParasite"/>
        </authorList>
    </citation>
    <scope>IDENTIFICATION</scope>
</reference>
<feature type="transmembrane region" description="Helical" evidence="1">
    <location>
        <begin position="40"/>
        <end position="61"/>
    </location>
</feature>
<feature type="transmembrane region" description="Helical" evidence="1">
    <location>
        <begin position="164"/>
        <end position="185"/>
    </location>
</feature>
<keyword evidence="1" id="KW-0472">Membrane</keyword>
<proteinExistence type="predicted"/>
<feature type="transmembrane region" description="Helical" evidence="1">
    <location>
        <begin position="267"/>
        <end position="298"/>
    </location>
</feature>
<feature type="transmembrane region" description="Helical" evidence="1">
    <location>
        <begin position="121"/>
        <end position="144"/>
    </location>
</feature>
<dbReference type="Pfam" id="PF10318">
    <property type="entry name" value="7TM_GPCR_Srh"/>
    <property type="match status" value="1"/>
</dbReference>
<sequence length="370" mass="42960">MEEKPNNAFNKIVLLLPSLNYSTYTLDDLENPKLVAVYGIYWDVSLFITTSLFCFMLHMIIKKSSSEMSGYKWYLVHQLTWSYIFDVYFGFWKVVPLWPFFMGYSTGIFANLKGNYARLQLLITIFLAVGMAFSVLVSVVHRYVQASPFSYFYRYYNVIPIRAIFYVVIFIGFEGTLVVPILFILPEQPDLESIMTSKYPALIEIYEAHSSVFGYETTDTVLQYMVLIMFVIFIVCIFILILYLNFLRILKKNKQHLSIGTYNMQLMLFKTLFIQIVLFGILLIFPASAAFILTLFGFRYMSKISLVALAILGTHAFFDFFVLSYFIRSYREHVKSCYNAVKMKLGFKVELPIVTPLGPSTVSDMPTRFQ</sequence>